<protein>
    <submittedName>
        <fullName evidence="2">Uncharacterized protein</fullName>
    </submittedName>
</protein>
<dbReference type="AlphaFoldDB" id="A0AAV3Z004"/>
<feature type="compositionally biased region" description="Acidic residues" evidence="1">
    <location>
        <begin position="21"/>
        <end position="36"/>
    </location>
</feature>
<comment type="caution">
    <text evidence="2">The sequence shown here is derived from an EMBL/GenBank/DDBJ whole genome shotgun (WGS) entry which is preliminary data.</text>
</comment>
<organism evidence="2 3">
    <name type="scientific">Plakobranchus ocellatus</name>
    <dbReference type="NCBI Taxonomy" id="259542"/>
    <lineage>
        <taxon>Eukaryota</taxon>
        <taxon>Metazoa</taxon>
        <taxon>Spiralia</taxon>
        <taxon>Lophotrochozoa</taxon>
        <taxon>Mollusca</taxon>
        <taxon>Gastropoda</taxon>
        <taxon>Heterobranchia</taxon>
        <taxon>Euthyneura</taxon>
        <taxon>Panpulmonata</taxon>
        <taxon>Sacoglossa</taxon>
        <taxon>Placobranchoidea</taxon>
        <taxon>Plakobranchidae</taxon>
        <taxon>Plakobranchus</taxon>
    </lineage>
</organism>
<evidence type="ECO:0000313" key="3">
    <source>
        <dbReference type="Proteomes" id="UP000735302"/>
    </source>
</evidence>
<accession>A0AAV3Z004</accession>
<proteinExistence type="predicted"/>
<feature type="region of interest" description="Disordered" evidence="1">
    <location>
        <begin position="1"/>
        <end position="51"/>
    </location>
</feature>
<evidence type="ECO:0000256" key="1">
    <source>
        <dbReference type="SAM" id="MobiDB-lite"/>
    </source>
</evidence>
<gene>
    <name evidence="2" type="ORF">PoB_001437200</name>
</gene>
<sequence length="90" mass="10061">MVASANLTKEEKEFPKSSQMDVDDEENTEEATENDVDERTSPSTSTASLSALEDVHMTPLLCPTMSAPLSAIDSHRNVSEYYWKMLESIF</sequence>
<evidence type="ECO:0000313" key="2">
    <source>
        <dbReference type="EMBL" id="GFN87866.1"/>
    </source>
</evidence>
<keyword evidence="3" id="KW-1185">Reference proteome</keyword>
<dbReference type="Proteomes" id="UP000735302">
    <property type="component" value="Unassembled WGS sequence"/>
</dbReference>
<name>A0AAV3Z004_9GAST</name>
<reference evidence="2 3" key="1">
    <citation type="journal article" date="2021" name="Elife">
        <title>Chloroplast acquisition without the gene transfer in kleptoplastic sea slugs, Plakobranchus ocellatus.</title>
        <authorList>
            <person name="Maeda T."/>
            <person name="Takahashi S."/>
            <person name="Yoshida T."/>
            <person name="Shimamura S."/>
            <person name="Takaki Y."/>
            <person name="Nagai Y."/>
            <person name="Toyoda A."/>
            <person name="Suzuki Y."/>
            <person name="Arimoto A."/>
            <person name="Ishii H."/>
            <person name="Satoh N."/>
            <person name="Nishiyama T."/>
            <person name="Hasebe M."/>
            <person name="Maruyama T."/>
            <person name="Minagawa J."/>
            <person name="Obokata J."/>
            <person name="Shigenobu S."/>
        </authorList>
    </citation>
    <scope>NUCLEOTIDE SEQUENCE [LARGE SCALE GENOMIC DNA]</scope>
</reference>
<dbReference type="EMBL" id="BLXT01001819">
    <property type="protein sequence ID" value="GFN87866.1"/>
    <property type="molecule type" value="Genomic_DNA"/>
</dbReference>
<feature type="compositionally biased region" description="Low complexity" evidence="1">
    <location>
        <begin position="41"/>
        <end position="51"/>
    </location>
</feature>